<gene>
    <name evidence="1" type="ORF">VC83_04625</name>
</gene>
<accession>A0A177A4Z7</accession>
<sequence>MPPPSKFVMVHNLPIQHPHLLNPAAEAETLNSYNSFVGLTKSKLLAHLTHPRGEIVNKTFCQRFATGQSTVFPDCVVNLKVYPAGYCTACAWATDNYKCRAASFEALGPFTERTRAAYNAALTQAKAGTLEPHHLKCPFGCMLALEHAVSDCPLVSLSHIQHCVTVEFARYEATIEKKGCRD</sequence>
<name>A0A177A4Z7_9PEZI</name>
<dbReference type="EMBL" id="KV441400">
    <property type="protein sequence ID" value="OAF57248.1"/>
    <property type="molecule type" value="Genomic_DNA"/>
</dbReference>
<dbReference type="AlphaFoldDB" id="A0A177A4Z7"/>
<dbReference type="Proteomes" id="UP000077154">
    <property type="component" value="Unassembled WGS sequence"/>
</dbReference>
<protein>
    <submittedName>
        <fullName evidence="1">Uncharacterized protein</fullName>
    </submittedName>
</protein>
<reference evidence="1" key="1">
    <citation type="submission" date="2016-03" db="EMBL/GenBank/DDBJ databases">
        <title>Updated assembly of Pseudogymnoascus destructans, the fungus causing white-nose syndrome of bats.</title>
        <authorList>
            <person name="Palmer J.M."/>
            <person name="Drees K.P."/>
            <person name="Foster J.T."/>
            <person name="Lindner D.L."/>
        </authorList>
    </citation>
    <scope>NUCLEOTIDE SEQUENCE [LARGE SCALE GENOMIC DNA]</scope>
    <source>
        <strain evidence="1">20631-21</strain>
    </source>
</reference>
<evidence type="ECO:0000313" key="1">
    <source>
        <dbReference type="EMBL" id="OAF57248.1"/>
    </source>
</evidence>
<proteinExistence type="predicted"/>
<dbReference type="GeneID" id="36287696"/>
<dbReference type="OrthoDB" id="3441728at2759"/>
<organism evidence="1">
    <name type="scientific">Pseudogymnoascus destructans</name>
    <dbReference type="NCBI Taxonomy" id="655981"/>
    <lineage>
        <taxon>Eukaryota</taxon>
        <taxon>Fungi</taxon>
        <taxon>Dikarya</taxon>
        <taxon>Ascomycota</taxon>
        <taxon>Pezizomycotina</taxon>
        <taxon>Leotiomycetes</taxon>
        <taxon>Thelebolales</taxon>
        <taxon>Thelebolaceae</taxon>
        <taxon>Pseudogymnoascus</taxon>
    </lineage>
</organism>
<dbReference type="RefSeq" id="XP_024322538.1">
    <property type="nucleotide sequence ID" value="XM_024468254.1"/>
</dbReference>